<organism evidence="1 2">
    <name type="scientific">Longimycelium tulufanense</name>
    <dbReference type="NCBI Taxonomy" id="907463"/>
    <lineage>
        <taxon>Bacteria</taxon>
        <taxon>Bacillati</taxon>
        <taxon>Actinomycetota</taxon>
        <taxon>Actinomycetes</taxon>
        <taxon>Pseudonocardiales</taxon>
        <taxon>Pseudonocardiaceae</taxon>
        <taxon>Longimycelium</taxon>
    </lineage>
</organism>
<reference evidence="1" key="1">
    <citation type="journal article" date="2014" name="Int. J. Syst. Evol. Microbiol.">
        <title>Complete genome sequence of Corynebacterium casei LMG S-19264T (=DSM 44701T), isolated from a smear-ripened cheese.</title>
        <authorList>
            <consortium name="US DOE Joint Genome Institute (JGI-PGF)"/>
            <person name="Walter F."/>
            <person name="Albersmeier A."/>
            <person name="Kalinowski J."/>
            <person name="Ruckert C."/>
        </authorList>
    </citation>
    <scope>NUCLEOTIDE SEQUENCE</scope>
    <source>
        <strain evidence="1">CGMCC 4.5737</strain>
    </source>
</reference>
<keyword evidence="2" id="KW-1185">Reference proteome</keyword>
<comment type="caution">
    <text evidence="1">The sequence shown here is derived from an EMBL/GenBank/DDBJ whole genome shotgun (WGS) entry which is preliminary data.</text>
</comment>
<proteinExistence type="predicted"/>
<reference evidence="1" key="2">
    <citation type="submission" date="2020-09" db="EMBL/GenBank/DDBJ databases">
        <authorList>
            <person name="Sun Q."/>
            <person name="Zhou Y."/>
        </authorList>
    </citation>
    <scope>NUCLEOTIDE SEQUENCE</scope>
    <source>
        <strain evidence="1">CGMCC 4.5737</strain>
    </source>
</reference>
<evidence type="ECO:0000313" key="2">
    <source>
        <dbReference type="Proteomes" id="UP000637578"/>
    </source>
</evidence>
<accession>A0A8J3CFM7</accession>
<gene>
    <name evidence="1" type="ORF">GCM10012275_48300</name>
</gene>
<name>A0A8J3CFM7_9PSEU</name>
<sequence>MSNSSSPGSAARPVAALRGSLRPSPRVIKISLGSFVDYSSGTGAMRMSTVLQQRRLYEEPSPHGLSFYPRIINAIRAGRAEGRDDEALATVVEQAGRVQRPHYEAIAEGWLGCLRGWRPTVVPTGSARWRCGQLDLGVTPHLGLREANGVAFATFLYVKERPLSRDGATVALRLLERHMPELLPNGVPLVIDVRRGRLHRLNRRVNRAKLDAWIRGEVAAYVTHWEAA</sequence>
<protein>
    <submittedName>
        <fullName evidence="1">Uncharacterized protein</fullName>
    </submittedName>
</protein>
<dbReference type="AlphaFoldDB" id="A0A8J3CFM7"/>
<dbReference type="Proteomes" id="UP000637578">
    <property type="component" value="Unassembled WGS sequence"/>
</dbReference>
<evidence type="ECO:0000313" key="1">
    <source>
        <dbReference type="EMBL" id="GGM72088.1"/>
    </source>
</evidence>
<dbReference type="EMBL" id="BMMK01000028">
    <property type="protein sequence ID" value="GGM72088.1"/>
    <property type="molecule type" value="Genomic_DNA"/>
</dbReference>